<dbReference type="PANTHER" id="PTHR21310">
    <property type="entry name" value="AMINOGLYCOSIDE PHOSPHOTRANSFERASE-RELATED-RELATED"/>
    <property type="match status" value="1"/>
</dbReference>
<dbReference type="CDD" id="cd05150">
    <property type="entry name" value="APH"/>
    <property type="match status" value="1"/>
</dbReference>
<keyword evidence="10" id="KW-1185">Reference proteome</keyword>
<comment type="similarity">
    <text evidence="1">Belongs to the aminoglycoside phosphotransferase family.</text>
</comment>
<evidence type="ECO:0000313" key="9">
    <source>
        <dbReference type="EMBL" id="MFD1720436.1"/>
    </source>
</evidence>
<keyword evidence="2" id="KW-0808">Transferase</keyword>
<dbReference type="InterPro" id="IPR002575">
    <property type="entry name" value="Aminoglycoside_PTrfase"/>
</dbReference>
<feature type="domain" description="Aminoglycoside phosphotransferase" evidence="8">
    <location>
        <begin position="49"/>
        <end position="145"/>
    </location>
</feature>
<protein>
    <submittedName>
        <fullName evidence="9">Aminoglycoside 3'-phosphotransferase</fullName>
    </submittedName>
</protein>
<dbReference type="InterPro" id="IPR051678">
    <property type="entry name" value="AGP_Transferase"/>
</dbReference>
<dbReference type="Pfam" id="PF01636">
    <property type="entry name" value="APH"/>
    <property type="match status" value="2"/>
</dbReference>
<comment type="caution">
    <text evidence="9">The sequence shown here is derived from an EMBL/GenBank/DDBJ whole genome shotgun (WGS) entry which is preliminary data.</text>
</comment>
<keyword evidence="6" id="KW-0046">Antibiotic resistance</keyword>
<evidence type="ECO:0000313" key="10">
    <source>
        <dbReference type="Proteomes" id="UP001597347"/>
    </source>
</evidence>
<dbReference type="SUPFAM" id="SSF56112">
    <property type="entry name" value="Protein kinase-like (PK-like)"/>
    <property type="match status" value="1"/>
</dbReference>
<dbReference type="Gene3D" id="3.90.1200.10">
    <property type="match status" value="1"/>
</dbReference>
<keyword evidence="4" id="KW-0418">Kinase</keyword>
<evidence type="ECO:0000256" key="4">
    <source>
        <dbReference type="ARBA" id="ARBA00022777"/>
    </source>
</evidence>
<evidence type="ECO:0000259" key="8">
    <source>
        <dbReference type="Pfam" id="PF01636"/>
    </source>
</evidence>
<accession>A0ABW4LAR5</accession>
<dbReference type="RefSeq" id="WP_377931760.1">
    <property type="nucleotide sequence ID" value="NZ_JBHUEA010000003.1"/>
</dbReference>
<sequence>MSTDRGSEGWHRRFQQLPPGERPPAILSALGAASDAELVWRNELGGQTWRLGDRYLKWSPDAAGIDLCREVDRLRWLHGRHPAPTLLDEGHDGGGRWFVTAALPGTSAVSGRWRDEPETAVRAIAEGLRRLHALDPSDLPEDWTSWASRRPRGLEPSPEPGMRVVVHGDACAPNTLLAPGGAFAAIVDVGDLVLGDPWADLAVASMSLGWNYGPGWEPLFFDAYGVVPDPARLAWFRRLWDAES</sequence>
<dbReference type="Gene3D" id="3.30.200.20">
    <property type="entry name" value="Phosphorylase Kinase, domain 1"/>
    <property type="match status" value="1"/>
</dbReference>
<dbReference type="PIRSF" id="PIRSF000706">
    <property type="entry name" value="Kanamycin_kin"/>
    <property type="match status" value="1"/>
</dbReference>
<keyword evidence="5" id="KW-0067">ATP-binding</keyword>
<evidence type="ECO:0000256" key="2">
    <source>
        <dbReference type="ARBA" id="ARBA00022679"/>
    </source>
</evidence>
<keyword evidence="3" id="KW-0547">Nucleotide-binding</keyword>
<evidence type="ECO:0000256" key="5">
    <source>
        <dbReference type="ARBA" id="ARBA00022840"/>
    </source>
</evidence>
<gene>
    <name evidence="9" type="ORF">ACFSBI_02645</name>
</gene>
<dbReference type="InterPro" id="IPR024165">
    <property type="entry name" value="Kan/Strep_kinase"/>
</dbReference>
<reference evidence="10" key="1">
    <citation type="journal article" date="2019" name="Int. J. Syst. Evol. Microbiol.">
        <title>The Global Catalogue of Microorganisms (GCM) 10K type strain sequencing project: providing services to taxonomists for standard genome sequencing and annotation.</title>
        <authorList>
            <consortium name="The Broad Institute Genomics Platform"/>
            <consortium name="The Broad Institute Genome Sequencing Center for Infectious Disease"/>
            <person name="Wu L."/>
            <person name="Ma J."/>
        </authorList>
    </citation>
    <scope>NUCLEOTIDE SEQUENCE [LARGE SCALE GENOMIC DNA]</scope>
    <source>
        <strain evidence="10">CGMCC 1.12471</strain>
    </source>
</reference>
<dbReference type="InterPro" id="IPR011009">
    <property type="entry name" value="Kinase-like_dom_sf"/>
</dbReference>
<evidence type="ECO:0000256" key="6">
    <source>
        <dbReference type="ARBA" id="ARBA00023251"/>
    </source>
</evidence>
<evidence type="ECO:0000256" key="7">
    <source>
        <dbReference type="SAM" id="MobiDB-lite"/>
    </source>
</evidence>
<evidence type="ECO:0000256" key="1">
    <source>
        <dbReference type="ARBA" id="ARBA00006219"/>
    </source>
</evidence>
<dbReference type="Proteomes" id="UP001597347">
    <property type="component" value="Unassembled WGS sequence"/>
</dbReference>
<dbReference type="PANTHER" id="PTHR21310:SF41">
    <property type="entry name" value="3'-PHOSPHOTRANSFERASE, PUTATIVE-RELATED"/>
    <property type="match status" value="1"/>
</dbReference>
<organism evidence="9 10">
    <name type="scientific">Amnibacterium endophyticum</name>
    <dbReference type="NCBI Taxonomy" id="2109337"/>
    <lineage>
        <taxon>Bacteria</taxon>
        <taxon>Bacillati</taxon>
        <taxon>Actinomycetota</taxon>
        <taxon>Actinomycetes</taxon>
        <taxon>Micrococcales</taxon>
        <taxon>Microbacteriaceae</taxon>
        <taxon>Amnibacterium</taxon>
    </lineage>
</organism>
<proteinExistence type="inferred from homology"/>
<feature type="compositionally biased region" description="Basic and acidic residues" evidence="7">
    <location>
        <begin position="1"/>
        <end position="11"/>
    </location>
</feature>
<dbReference type="EMBL" id="JBHUEA010000003">
    <property type="protein sequence ID" value="MFD1720436.1"/>
    <property type="molecule type" value="Genomic_DNA"/>
</dbReference>
<feature type="region of interest" description="Disordered" evidence="7">
    <location>
        <begin position="1"/>
        <end position="23"/>
    </location>
</feature>
<name>A0ABW4LAR5_9MICO</name>
<feature type="domain" description="Aminoglycoside phosphotransferase" evidence="8">
    <location>
        <begin position="160"/>
        <end position="236"/>
    </location>
</feature>
<evidence type="ECO:0000256" key="3">
    <source>
        <dbReference type="ARBA" id="ARBA00022741"/>
    </source>
</evidence>